<dbReference type="OrthoDB" id="21225at2759"/>
<comment type="caution">
    <text evidence="4">The sequence shown here is derived from an EMBL/GenBank/DDBJ whole genome shotgun (WGS) entry which is preliminary data.</text>
</comment>
<protein>
    <recommendedName>
        <fullName evidence="3">Response regulatory domain-containing protein</fullName>
    </recommendedName>
</protein>
<dbReference type="PANTHER" id="PTHR43228">
    <property type="entry name" value="TWO-COMPONENT RESPONSE REGULATOR"/>
    <property type="match status" value="1"/>
</dbReference>
<evidence type="ECO:0000259" key="3">
    <source>
        <dbReference type="PROSITE" id="PS50110"/>
    </source>
</evidence>
<dbReference type="InterPro" id="IPR052048">
    <property type="entry name" value="ST_Response_Regulator"/>
</dbReference>
<dbReference type="Pfam" id="PF00072">
    <property type="entry name" value="Response_reg"/>
    <property type="match status" value="1"/>
</dbReference>
<accession>A0A835D2Q9</accession>
<evidence type="ECO:0000313" key="5">
    <source>
        <dbReference type="Proteomes" id="UP000655225"/>
    </source>
</evidence>
<proteinExistence type="predicted"/>
<feature type="region of interest" description="Disordered" evidence="2">
    <location>
        <begin position="1"/>
        <end position="27"/>
    </location>
</feature>
<evidence type="ECO:0000256" key="2">
    <source>
        <dbReference type="SAM" id="MobiDB-lite"/>
    </source>
</evidence>
<dbReference type="PANTHER" id="PTHR43228:SF1">
    <property type="entry name" value="TWO-COMPONENT RESPONSE REGULATOR ARR22"/>
    <property type="match status" value="1"/>
</dbReference>
<feature type="domain" description="Response regulatory" evidence="3">
    <location>
        <begin position="35"/>
        <end position="150"/>
    </location>
</feature>
<dbReference type="InterPro" id="IPR011006">
    <property type="entry name" value="CheY-like_superfamily"/>
</dbReference>
<gene>
    <name evidence="4" type="ORF">HHK36_026999</name>
</gene>
<dbReference type="SMART" id="SM00448">
    <property type="entry name" value="REC"/>
    <property type="match status" value="1"/>
</dbReference>
<organism evidence="4 5">
    <name type="scientific">Tetracentron sinense</name>
    <name type="common">Spur-leaf</name>
    <dbReference type="NCBI Taxonomy" id="13715"/>
    <lineage>
        <taxon>Eukaryota</taxon>
        <taxon>Viridiplantae</taxon>
        <taxon>Streptophyta</taxon>
        <taxon>Embryophyta</taxon>
        <taxon>Tracheophyta</taxon>
        <taxon>Spermatophyta</taxon>
        <taxon>Magnoliopsida</taxon>
        <taxon>Trochodendrales</taxon>
        <taxon>Trochodendraceae</taxon>
        <taxon>Tetracentron</taxon>
    </lineage>
</organism>
<dbReference type="AlphaFoldDB" id="A0A835D2Q9"/>
<evidence type="ECO:0000256" key="1">
    <source>
        <dbReference type="PROSITE-ProRule" id="PRU00169"/>
    </source>
</evidence>
<evidence type="ECO:0000313" key="4">
    <source>
        <dbReference type="EMBL" id="KAF8388333.1"/>
    </source>
</evidence>
<dbReference type="Proteomes" id="UP000655225">
    <property type="component" value="Unassembled WGS sequence"/>
</dbReference>
<dbReference type="SUPFAM" id="SSF52172">
    <property type="entry name" value="CheY-like"/>
    <property type="match status" value="1"/>
</dbReference>
<keyword evidence="5" id="KW-1185">Reference proteome</keyword>
<dbReference type="PROSITE" id="PS50110">
    <property type="entry name" value="RESPONSE_REGULATORY"/>
    <property type="match status" value="1"/>
</dbReference>
<dbReference type="InterPro" id="IPR001789">
    <property type="entry name" value="Sig_transdc_resp-reg_receiver"/>
</dbReference>
<dbReference type="Gene3D" id="3.40.50.2300">
    <property type="match status" value="1"/>
</dbReference>
<feature type="modified residue" description="4-aspartylphosphate" evidence="1">
    <location>
        <position position="85"/>
    </location>
</feature>
<dbReference type="CDD" id="cd17546">
    <property type="entry name" value="REC_hyHK_CKI1_RcsC-like"/>
    <property type="match status" value="1"/>
</dbReference>
<dbReference type="OMA" id="MDGMECV"/>
<reference evidence="4 5" key="1">
    <citation type="submission" date="2020-04" db="EMBL/GenBank/DDBJ databases">
        <title>Plant Genome Project.</title>
        <authorList>
            <person name="Zhang R.-G."/>
        </authorList>
    </citation>
    <scope>NUCLEOTIDE SEQUENCE [LARGE SCALE GENOMIC DNA]</scope>
    <source>
        <strain evidence="4">YNK0</strain>
        <tissue evidence="4">Leaf</tissue>
    </source>
</reference>
<keyword evidence="1" id="KW-0597">Phosphoprotein</keyword>
<sequence length="153" mass="16843">MKSIANEDLIGSKSMPHGNDVCQGPSSHSLNKKVTALVVEDNVVNQMIHKRLLSNLGIETQVVENGKEAVDLHHSGAVFDLILMDMEMPIMNGPEATRVLRAMGVRSKIVGVTAYSGDYEKRVFMDAGLDDYYEKPLTMAKLVSLLQELVDNN</sequence>
<dbReference type="GO" id="GO:0000160">
    <property type="term" value="P:phosphorelay signal transduction system"/>
    <property type="evidence" value="ECO:0007669"/>
    <property type="project" value="InterPro"/>
</dbReference>
<name>A0A835D2Q9_TETSI</name>
<dbReference type="EMBL" id="JABCRI010000020">
    <property type="protein sequence ID" value="KAF8388333.1"/>
    <property type="molecule type" value="Genomic_DNA"/>
</dbReference>